<proteinExistence type="inferred from homology"/>
<dbReference type="Gene3D" id="3.30.420.10">
    <property type="entry name" value="Ribonuclease H-like superfamily/Ribonuclease H"/>
    <property type="match status" value="1"/>
</dbReference>
<dbReference type="InterPro" id="IPR036397">
    <property type="entry name" value="RNaseH_sf"/>
</dbReference>
<keyword evidence="6" id="KW-0540">Nuclease</keyword>
<dbReference type="InterPro" id="IPR012337">
    <property type="entry name" value="RNaseH-like_sf"/>
</dbReference>
<dbReference type="Proteomes" id="UP000198870">
    <property type="component" value="Unassembled WGS sequence"/>
</dbReference>
<dbReference type="PROSITE" id="PS50879">
    <property type="entry name" value="RNASE_H_1"/>
    <property type="match status" value="1"/>
</dbReference>
<evidence type="ECO:0000313" key="13">
    <source>
        <dbReference type="EMBL" id="SCX92102.1"/>
    </source>
</evidence>
<evidence type="ECO:0000256" key="11">
    <source>
        <dbReference type="SAM" id="MobiDB-lite"/>
    </source>
</evidence>
<comment type="cofactor">
    <cofactor evidence="2">
        <name>Mg(2+)</name>
        <dbReference type="ChEBI" id="CHEBI:18420"/>
    </cofactor>
</comment>
<dbReference type="STRING" id="419481.SAMN05216233_102130"/>
<evidence type="ECO:0000256" key="7">
    <source>
        <dbReference type="ARBA" id="ARBA00022723"/>
    </source>
</evidence>
<sequence length="241" mass="26524">MPTQDDAGALWKRMSFKGNKVWAEVDDTEALRLDGGRVRIKYNLKQTHEYQVYPDTLKSDAPENLIPKGTKKKKAEEKQPSPEKGEVSVPPPPRPGLVREVPIDGLSTTEPGVIHIFTDGASSGNPGPSGIGVFFRYGPHEREISRNIGQGTNNIAELEAIRTALSEVKKPELPVRVYTDSSYALGLIAKGWKAQANRELVEEIRALTRKFANLVFVKVKGHAGFPENEKADQLATSAIKN</sequence>
<feature type="region of interest" description="Disordered" evidence="11">
    <location>
        <begin position="51"/>
        <end position="97"/>
    </location>
</feature>
<comment type="catalytic activity">
    <reaction evidence="1">
        <text>Endonucleolytic cleavage to 5'-phosphomonoester.</text>
        <dbReference type="EC" id="3.1.26.4"/>
    </reaction>
</comment>
<organism evidence="13 14">
    <name type="scientific">Desulfoluna spongiiphila</name>
    <dbReference type="NCBI Taxonomy" id="419481"/>
    <lineage>
        <taxon>Bacteria</taxon>
        <taxon>Pseudomonadati</taxon>
        <taxon>Thermodesulfobacteriota</taxon>
        <taxon>Desulfobacteria</taxon>
        <taxon>Desulfobacterales</taxon>
        <taxon>Desulfolunaceae</taxon>
        <taxon>Desulfoluna</taxon>
    </lineage>
</organism>
<accession>A0A1G5BPJ7</accession>
<feature type="compositionally biased region" description="Basic and acidic residues" evidence="11">
    <location>
        <begin position="74"/>
        <end position="86"/>
    </location>
</feature>
<evidence type="ECO:0000256" key="10">
    <source>
        <dbReference type="ARBA" id="ARBA00022842"/>
    </source>
</evidence>
<name>A0A1G5BPJ7_9BACT</name>
<evidence type="ECO:0000256" key="2">
    <source>
        <dbReference type="ARBA" id="ARBA00001946"/>
    </source>
</evidence>
<gene>
    <name evidence="13" type="ORF">SAMN05216233_102130</name>
</gene>
<evidence type="ECO:0000256" key="8">
    <source>
        <dbReference type="ARBA" id="ARBA00022759"/>
    </source>
</evidence>
<dbReference type="OrthoDB" id="7845843at2"/>
<evidence type="ECO:0000313" key="14">
    <source>
        <dbReference type="Proteomes" id="UP000198870"/>
    </source>
</evidence>
<evidence type="ECO:0000256" key="4">
    <source>
        <dbReference type="ARBA" id="ARBA00011245"/>
    </source>
</evidence>
<comment type="similarity">
    <text evidence="3">Belongs to the RNase H family.</text>
</comment>
<dbReference type="RefSeq" id="WP_092208433.1">
    <property type="nucleotide sequence ID" value="NZ_FMUX01000002.1"/>
</dbReference>
<evidence type="ECO:0000256" key="3">
    <source>
        <dbReference type="ARBA" id="ARBA00005300"/>
    </source>
</evidence>
<dbReference type="SUPFAM" id="SSF53098">
    <property type="entry name" value="Ribonuclease H-like"/>
    <property type="match status" value="1"/>
</dbReference>
<dbReference type="InterPro" id="IPR022892">
    <property type="entry name" value="RNaseHI"/>
</dbReference>
<dbReference type="PANTHER" id="PTHR10642:SF26">
    <property type="entry name" value="RIBONUCLEASE H1"/>
    <property type="match status" value="1"/>
</dbReference>
<dbReference type="EMBL" id="FMUX01000002">
    <property type="protein sequence ID" value="SCX92102.1"/>
    <property type="molecule type" value="Genomic_DNA"/>
</dbReference>
<feature type="domain" description="RNase H type-1" evidence="12">
    <location>
        <begin position="110"/>
        <end position="240"/>
    </location>
</feature>
<keyword evidence="14" id="KW-1185">Reference proteome</keyword>
<reference evidence="13 14" key="1">
    <citation type="submission" date="2016-10" db="EMBL/GenBank/DDBJ databases">
        <authorList>
            <person name="de Groot N.N."/>
        </authorList>
    </citation>
    <scope>NUCLEOTIDE SEQUENCE [LARGE SCALE GENOMIC DNA]</scope>
    <source>
        <strain evidence="13 14">AA1</strain>
    </source>
</reference>
<dbReference type="InterPro" id="IPR002156">
    <property type="entry name" value="RNaseH_domain"/>
</dbReference>
<dbReference type="EC" id="3.1.26.4" evidence="5"/>
<dbReference type="GO" id="GO:0043137">
    <property type="term" value="P:DNA replication, removal of RNA primer"/>
    <property type="evidence" value="ECO:0007669"/>
    <property type="project" value="TreeGrafter"/>
</dbReference>
<keyword evidence="9" id="KW-0378">Hydrolase</keyword>
<evidence type="ECO:0000256" key="1">
    <source>
        <dbReference type="ARBA" id="ARBA00000077"/>
    </source>
</evidence>
<keyword evidence="10" id="KW-0460">Magnesium</keyword>
<dbReference type="PANTHER" id="PTHR10642">
    <property type="entry name" value="RIBONUCLEASE H1"/>
    <property type="match status" value="1"/>
</dbReference>
<dbReference type="AlphaFoldDB" id="A0A1G5BPJ7"/>
<evidence type="ECO:0000256" key="9">
    <source>
        <dbReference type="ARBA" id="ARBA00022801"/>
    </source>
</evidence>
<dbReference type="Pfam" id="PF00075">
    <property type="entry name" value="RNase_H"/>
    <property type="match status" value="1"/>
</dbReference>
<dbReference type="GO" id="GO:0046872">
    <property type="term" value="F:metal ion binding"/>
    <property type="evidence" value="ECO:0007669"/>
    <property type="project" value="UniProtKB-KW"/>
</dbReference>
<keyword evidence="7" id="KW-0479">Metal-binding</keyword>
<protein>
    <recommendedName>
        <fullName evidence="5">ribonuclease H</fullName>
        <ecNumber evidence="5">3.1.26.4</ecNumber>
    </recommendedName>
</protein>
<dbReference type="GO" id="GO:0004523">
    <property type="term" value="F:RNA-DNA hybrid ribonuclease activity"/>
    <property type="evidence" value="ECO:0007669"/>
    <property type="project" value="UniProtKB-EC"/>
</dbReference>
<dbReference type="InterPro" id="IPR050092">
    <property type="entry name" value="RNase_H"/>
</dbReference>
<comment type="subunit">
    <text evidence="4">Monomer.</text>
</comment>
<evidence type="ECO:0000259" key="12">
    <source>
        <dbReference type="PROSITE" id="PS50879"/>
    </source>
</evidence>
<evidence type="ECO:0000256" key="6">
    <source>
        <dbReference type="ARBA" id="ARBA00022722"/>
    </source>
</evidence>
<evidence type="ECO:0000256" key="5">
    <source>
        <dbReference type="ARBA" id="ARBA00012180"/>
    </source>
</evidence>
<keyword evidence="8" id="KW-0255">Endonuclease</keyword>
<dbReference type="GO" id="GO:0003676">
    <property type="term" value="F:nucleic acid binding"/>
    <property type="evidence" value="ECO:0007669"/>
    <property type="project" value="InterPro"/>
</dbReference>
<dbReference type="CDD" id="cd09278">
    <property type="entry name" value="RNase_HI_prokaryote_like"/>
    <property type="match status" value="1"/>
</dbReference>